<dbReference type="EMBL" id="U82303">
    <property type="protein sequence ID" value="AAB72229.1"/>
    <property type="molecule type" value="mRNA"/>
</dbReference>
<evidence type="ECO:0000313" key="2">
    <source>
        <dbReference type="EMBL" id="AAB72229.1"/>
    </source>
</evidence>
<name>O00246_HUMAN</name>
<sequence>QTKMVTGTTSVHSHCYTPTSSAYGIVILLFLYFLKKLAFTLLYGLALNSFLCKIQEPSLGSGSGPLSCNTGRPMCVDDMELLKMI</sequence>
<keyword evidence="1" id="KW-1133">Transmembrane helix</keyword>
<dbReference type="AlphaFoldDB" id="O00246"/>
<feature type="non-terminal residue" evidence="2">
    <location>
        <position position="1"/>
    </location>
</feature>
<proteinExistence type="evidence at transcript level"/>
<keyword evidence="1" id="KW-0812">Transmembrane</keyword>
<keyword evidence="1" id="KW-0472">Membrane</keyword>
<feature type="transmembrane region" description="Helical" evidence="1">
    <location>
        <begin position="22"/>
        <end position="45"/>
    </location>
</feature>
<organism evidence="2">
    <name type="scientific">Homo sapiens</name>
    <name type="common">Human</name>
    <dbReference type="NCBI Taxonomy" id="9606"/>
    <lineage>
        <taxon>Eukaryota</taxon>
        <taxon>Metazoa</taxon>
        <taxon>Chordata</taxon>
        <taxon>Craniata</taxon>
        <taxon>Vertebrata</taxon>
        <taxon>Euteleostomi</taxon>
        <taxon>Mammalia</taxon>
        <taxon>Eutheria</taxon>
        <taxon>Euarchontoglires</taxon>
        <taxon>Primates</taxon>
        <taxon>Haplorrhini</taxon>
        <taxon>Catarrhini</taxon>
        <taxon>Hominidae</taxon>
        <taxon>Homo</taxon>
    </lineage>
</organism>
<accession>O00246</accession>
<protein>
    <submittedName>
        <fullName evidence="2">Uncharacterized protein</fullName>
    </submittedName>
</protein>
<reference evidence="2" key="1">
    <citation type="journal article" date="1997" name="Proc. Natl. Acad. Sci. U.S.A.">
        <title>Direct isolation of human transcribed sequences from yeast artificial chromosomes through the application of RNA fingerprinting.</title>
        <authorList>
            <person name="Still I.H."/>
            <person name="Vince P."/>
            <person name="Cowell J.K."/>
        </authorList>
    </citation>
    <scope>NUCLEOTIDE SEQUENCE</scope>
</reference>
<evidence type="ECO:0000256" key="1">
    <source>
        <dbReference type="SAM" id="Phobius"/>
    </source>
</evidence>